<feature type="domain" description="M23ase beta-sheet core" evidence="9">
    <location>
        <begin position="276"/>
        <end position="373"/>
    </location>
</feature>
<evidence type="ECO:0000313" key="12">
    <source>
        <dbReference type="Proteomes" id="UP001594351"/>
    </source>
</evidence>
<evidence type="ECO:0000256" key="3">
    <source>
        <dbReference type="ARBA" id="ARBA00022670"/>
    </source>
</evidence>
<dbReference type="Gene3D" id="2.70.70.10">
    <property type="entry name" value="Glucose Permease (Domain IIA)"/>
    <property type="match status" value="1"/>
</dbReference>
<dbReference type="InterPro" id="IPR045834">
    <property type="entry name" value="Csd3_N2"/>
</dbReference>
<evidence type="ECO:0000256" key="1">
    <source>
        <dbReference type="ARBA" id="ARBA00001947"/>
    </source>
</evidence>
<evidence type="ECO:0000256" key="2">
    <source>
        <dbReference type="ARBA" id="ARBA00004196"/>
    </source>
</evidence>
<keyword evidence="5" id="KW-0378">Hydrolase</keyword>
<dbReference type="Pfam" id="PF19425">
    <property type="entry name" value="Csd3_N2"/>
    <property type="match status" value="1"/>
</dbReference>
<sequence length="420" mass="47161">MKNCLGWCFVIVALLSQMIFQSCSCLSQDPDPESIRPTPTVTPVPTATPTPFSSYTLRNGDSLYSVLISHDLDPNSIQQLIDDCRSVYNLAQVSAGKTFQYRQVASEISDFRYPVDEEHILIATRSDQGFQCSLHAIPFQVKTNVYGGIINTCLWEAAIEAGIDPQTLMALSSIYDWDIDFNTEFQPQDQFNVLVEEKHLDGHFHHFGRILASNIILSGQEHPAVYFEAPDGHTDYYDKQGNCLRKNFLKAPLHYSRISSGYTSRRRHPILKIVRPHWGIDYAAPSGTHVRAIADGVISYAGTKSGYGRYIRIKHGSTPYETGYGHLKGFARGIKRNARVKQGQVIGYVGTTGLSTGPHLDYRVYYHGKPINPLRVKTTPARKLNSDEMLLFNNVVQQRMALFQGRINTPSESLAQVQDK</sequence>
<dbReference type="PANTHER" id="PTHR21666">
    <property type="entry name" value="PEPTIDASE-RELATED"/>
    <property type="match status" value="1"/>
</dbReference>
<keyword evidence="4" id="KW-0479">Metal-binding</keyword>
<dbReference type="PANTHER" id="PTHR21666:SF288">
    <property type="entry name" value="CELL DIVISION PROTEIN YTFB"/>
    <property type="match status" value="1"/>
</dbReference>
<accession>A0ABV6YY47</accession>
<comment type="caution">
    <text evidence="11">The sequence shown here is derived from an EMBL/GenBank/DDBJ whole genome shotgun (WGS) entry which is preliminary data.</text>
</comment>
<dbReference type="PROSITE" id="PS51257">
    <property type="entry name" value="PROKAR_LIPOPROTEIN"/>
    <property type="match status" value="1"/>
</dbReference>
<keyword evidence="7" id="KW-0482">Metalloprotease</keyword>
<dbReference type="InterPro" id="IPR011055">
    <property type="entry name" value="Dup_hybrid_motif"/>
</dbReference>
<dbReference type="Gene3D" id="3.10.450.350">
    <property type="match status" value="2"/>
</dbReference>
<proteinExistence type="predicted"/>
<dbReference type="Pfam" id="PF01551">
    <property type="entry name" value="Peptidase_M23"/>
    <property type="match status" value="1"/>
</dbReference>
<dbReference type="CDD" id="cd12797">
    <property type="entry name" value="M23_peptidase"/>
    <property type="match status" value="1"/>
</dbReference>
<comment type="subcellular location">
    <subcellularLocation>
        <location evidence="2">Cell envelope</location>
    </subcellularLocation>
</comment>
<evidence type="ECO:0000259" key="9">
    <source>
        <dbReference type="Pfam" id="PF01551"/>
    </source>
</evidence>
<evidence type="ECO:0000256" key="8">
    <source>
        <dbReference type="SAM" id="SignalP"/>
    </source>
</evidence>
<feature type="domain" description="Csd3-like second N-terminal" evidence="10">
    <location>
        <begin position="143"/>
        <end position="262"/>
    </location>
</feature>
<dbReference type="InterPro" id="IPR016047">
    <property type="entry name" value="M23ase_b-sheet_dom"/>
</dbReference>
<organism evidence="11 12">
    <name type="scientific">candidate division CSSED10-310 bacterium</name>
    <dbReference type="NCBI Taxonomy" id="2855610"/>
    <lineage>
        <taxon>Bacteria</taxon>
        <taxon>Bacteria division CSSED10-310</taxon>
    </lineage>
</organism>
<evidence type="ECO:0000256" key="6">
    <source>
        <dbReference type="ARBA" id="ARBA00022833"/>
    </source>
</evidence>
<dbReference type="Proteomes" id="UP001594351">
    <property type="component" value="Unassembled WGS sequence"/>
</dbReference>
<dbReference type="SUPFAM" id="SSF51261">
    <property type="entry name" value="Duplicated hybrid motif"/>
    <property type="match status" value="1"/>
</dbReference>
<keyword evidence="12" id="KW-1185">Reference proteome</keyword>
<feature type="signal peptide" evidence="8">
    <location>
        <begin position="1"/>
        <end position="27"/>
    </location>
</feature>
<evidence type="ECO:0000256" key="5">
    <source>
        <dbReference type="ARBA" id="ARBA00022801"/>
    </source>
</evidence>
<evidence type="ECO:0000313" key="11">
    <source>
        <dbReference type="EMBL" id="MFC1851114.1"/>
    </source>
</evidence>
<reference evidence="11 12" key="1">
    <citation type="submission" date="2024-09" db="EMBL/GenBank/DDBJ databases">
        <title>Laminarin stimulates single cell rates of sulfate reduction while oxygen inhibits transcriptomic activity in coastal marine sediment.</title>
        <authorList>
            <person name="Lindsay M."/>
            <person name="Orcutt B."/>
            <person name="Emerson D."/>
            <person name="Stepanauskas R."/>
            <person name="D'Angelo T."/>
        </authorList>
    </citation>
    <scope>NUCLEOTIDE SEQUENCE [LARGE SCALE GENOMIC DNA]</scope>
    <source>
        <strain evidence="11">SAG AM-311-K15</strain>
    </source>
</reference>
<keyword evidence="6" id="KW-0862">Zinc</keyword>
<dbReference type="EMBL" id="JBHPBY010000154">
    <property type="protein sequence ID" value="MFC1851114.1"/>
    <property type="molecule type" value="Genomic_DNA"/>
</dbReference>
<gene>
    <name evidence="11" type="ORF">ACFL27_13045</name>
</gene>
<protein>
    <submittedName>
        <fullName evidence="11">Peptidoglycan DD-metalloendopeptidase family protein</fullName>
    </submittedName>
</protein>
<keyword evidence="8" id="KW-0732">Signal</keyword>
<dbReference type="InterPro" id="IPR050570">
    <property type="entry name" value="Cell_wall_metabolism_enzyme"/>
</dbReference>
<evidence type="ECO:0000256" key="4">
    <source>
        <dbReference type="ARBA" id="ARBA00022723"/>
    </source>
</evidence>
<evidence type="ECO:0000256" key="7">
    <source>
        <dbReference type="ARBA" id="ARBA00023049"/>
    </source>
</evidence>
<evidence type="ECO:0000259" key="10">
    <source>
        <dbReference type="Pfam" id="PF19425"/>
    </source>
</evidence>
<keyword evidence="3" id="KW-0645">Protease</keyword>
<name>A0ABV6YY47_UNCC1</name>
<feature type="chain" id="PRO_5046791063" evidence="8">
    <location>
        <begin position="28"/>
        <end position="420"/>
    </location>
</feature>
<comment type="cofactor">
    <cofactor evidence="1">
        <name>Zn(2+)</name>
        <dbReference type="ChEBI" id="CHEBI:29105"/>
    </cofactor>
</comment>